<dbReference type="EMBL" id="CP045423">
    <property type="protein sequence ID" value="QFU16710.1"/>
    <property type="molecule type" value="Genomic_DNA"/>
</dbReference>
<organism evidence="2 3">
    <name type="scientific">Microvirga thermotolerans</name>
    <dbReference type="NCBI Taxonomy" id="2651334"/>
    <lineage>
        <taxon>Bacteria</taxon>
        <taxon>Pseudomonadati</taxon>
        <taxon>Pseudomonadota</taxon>
        <taxon>Alphaproteobacteria</taxon>
        <taxon>Hyphomicrobiales</taxon>
        <taxon>Methylobacteriaceae</taxon>
        <taxon>Microvirga</taxon>
    </lineage>
</organism>
<dbReference type="RefSeq" id="WP_152586353.1">
    <property type="nucleotide sequence ID" value="NZ_CP045423.1"/>
</dbReference>
<sequence length="76" mass="8480">MRYYFHLTNGHDAIRDEEGTEVSDPQAALSSAMEAIEELRASDPSYSQDWVGWRLEVVDSSGRLVQSLPLVDSASH</sequence>
<proteinExistence type="predicted"/>
<protein>
    <recommendedName>
        <fullName evidence="1">DUF6894 domain-containing protein</fullName>
    </recommendedName>
</protein>
<keyword evidence="3" id="KW-1185">Reference proteome</keyword>
<dbReference type="AlphaFoldDB" id="A0A5P9JZ66"/>
<reference evidence="2 3" key="1">
    <citation type="submission" date="2019-10" db="EMBL/GenBank/DDBJ databases">
        <title>Isolation, Identification of Microvirga thermotolerans HR1, a novel thermophilic bacterium and Comparative Genomics of the genus Microvirga.</title>
        <authorList>
            <person name="Li J."/>
            <person name="Zhang W."/>
            <person name="Lin M."/>
            <person name="Wang J."/>
        </authorList>
    </citation>
    <scope>NUCLEOTIDE SEQUENCE [LARGE SCALE GENOMIC DNA]</scope>
    <source>
        <strain evidence="2 3">HR1</strain>
    </source>
</reference>
<dbReference type="KEGG" id="mico:GDR74_10985"/>
<gene>
    <name evidence="2" type="ORF">GDR74_10985</name>
</gene>
<dbReference type="InterPro" id="IPR054189">
    <property type="entry name" value="DUF6894"/>
</dbReference>
<evidence type="ECO:0000259" key="1">
    <source>
        <dbReference type="Pfam" id="PF21834"/>
    </source>
</evidence>
<dbReference type="Pfam" id="PF21834">
    <property type="entry name" value="DUF6894"/>
    <property type="match status" value="1"/>
</dbReference>
<evidence type="ECO:0000313" key="3">
    <source>
        <dbReference type="Proteomes" id="UP000325614"/>
    </source>
</evidence>
<name>A0A5P9JZ66_9HYPH</name>
<evidence type="ECO:0000313" key="2">
    <source>
        <dbReference type="EMBL" id="QFU16710.1"/>
    </source>
</evidence>
<accession>A0A5P9JZ66</accession>
<dbReference type="Proteomes" id="UP000325614">
    <property type="component" value="Chromosome"/>
</dbReference>
<feature type="domain" description="DUF6894" evidence="1">
    <location>
        <begin position="2"/>
        <end position="70"/>
    </location>
</feature>